<evidence type="ECO:0000313" key="10">
    <source>
        <dbReference type="EMBL" id="MBD9729211.1"/>
    </source>
</evidence>
<evidence type="ECO:0000256" key="4">
    <source>
        <dbReference type="ARBA" id="ARBA00022989"/>
    </source>
</evidence>
<dbReference type="PANTHER" id="PTHR30572:SF4">
    <property type="entry name" value="ABC TRANSPORTER PERMEASE YTRF"/>
    <property type="match status" value="1"/>
</dbReference>
<comment type="subcellular location">
    <subcellularLocation>
        <location evidence="1">Cell membrane</location>
        <topology evidence="1">Multi-pass membrane protein</topology>
    </subcellularLocation>
</comment>
<feature type="region of interest" description="Disordered" evidence="7">
    <location>
        <begin position="211"/>
        <end position="235"/>
    </location>
</feature>
<feature type="transmembrane region" description="Helical" evidence="8">
    <location>
        <begin position="292"/>
        <end position="322"/>
    </location>
</feature>
<evidence type="ECO:0000256" key="1">
    <source>
        <dbReference type="ARBA" id="ARBA00004651"/>
    </source>
</evidence>
<evidence type="ECO:0000256" key="6">
    <source>
        <dbReference type="ARBA" id="ARBA00038076"/>
    </source>
</evidence>
<feature type="transmembrane region" description="Helical" evidence="8">
    <location>
        <begin position="386"/>
        <end position="406"/>
    </location>
</feature>
<dbReference type="InterPro" id="IPR003838">
    <property type="entry name" value="ABC3_permease_C"/>
</dbReference>
<organism evidence="10 11">
    <name type="scientific">Streptomyces caniscabiei</name>
    <dbReference type="NCBI Taxonomy" id="2746961"/>
    <lineage>
        <taxon>Bacteria</taxon>
        <taxon>Bacillati</taxon>
        <taxon>Actinomycetota</taxon>
        <taxon>Actinomycetes</taxon>
        <taxon>Kitasatosporales</taxon>
        <taxon>Streptomycetaceae</taxon>
        <taxon>Streptomyces</taxon>
    </lineage>
</organism>
<keyword evidence="4 8" id="KW-1133">Transmembrane helix</keyword>
<evidence type="ECO:0000313" key="11">
    <source>
        <dbReference type="Proteomes" id="UP000661025"/>
    </source>
</evidence>
<dbReference type="EMBL" id="JACYXT010000024">
    <property type="protein sequence ID" value="MBD9729211.1"/>
    <property type="molecule type" value="Genomic_DNA"/>
</dbReference>
<keyword evidence="2" id="KW-1003">Cell membrane</keyword>
<evidence type="ECO:0000256" key="5">
    <source>
        <dbReference type="ARBA" id="ARBA00023136"/>
    </source>
</evidence>
<dbReference type="GeneID" id="79931624"/>
<dbReference type="GO" id="GO:0022857">
    <property type="term" value="F:transmembrane transporter activity"/>
    <property type="evidence" value="ECO:0007669"/>
    <property type="project" value="TreeGrafter"/>
</dbReference>
<protein>
    <submittedName>
        <fullName evidence="10">FtsX-like permease family protein</fullName>
    </submittedName>
</protein>
<sequence length="864" mass="85674">MSALGRVVRAGVGRRRVRTVVTVLTTLMAVTASVLAVGLLVAARAPFERAFAEQRGAHLTGRFDGTKVTAARLAATADAPGVTAAAGPFPIVSVRPRTVTGSDFLPAGVDLPPMTVVGRAESGGPVDVIDLVEGEWVTRPGQIVVAADAGPFRPGDRLAFPGTPGGPTLTVVGLARSVTGTGEAWVTPAQAEALAGAAHDTGGAGGVGAVGGTAESGNPSRVRGGAESGNSTGPGGGSAAYEMLYRFRQAVTEADLAAARAAIVADVPEGAMSGARSYLTVRQDETANAMAFVPFLAAFGVLGLCLSVLVIGIVVGGAVGAATRRIGVLKALGFTPAQVVRAYVAQALVPAALGCVLGVVLGNALALPVLNEVGEAFGAPAGGLPVWVDVAVPGAALLLVAAAAVVPALRAGRLRTVEAIAVGGGAGRAGGAGHGGPGRRRAARAGRAGSELRRVARLFGARRLSLLPPAVRLGLAQPFARPARSATVAAAVVFGALSVTFAVGLALTLGKVQEGRMLDSAGSVVVEAGGGQGPPGAQVVPAEGTGGPGGEREKADPAAVATVLRAQGGTRRFYGTAQTQVAVSGVTGATTVVAYEGDSAWGAPDMVSGHWLDGPGQAVVTARFLTAAGIGVGDTVTLGERGRRTTVRIVGEAFFTQDGGMTLLTSTATLTELGLGEEALPGRFHVRTASGTDQAQYLDALNRALDGAGLAAFAHAGGGNSSSVIVAMDALIGTLTLMLVVVAGLGVLHTVVLDTRERVRDLGVLKALGMTPRQTVAMVVVSVAGVGLPAGLVAVPAGIVLHGFVTPFMGDAVGMTLPDTVLAVYDGPVLACLALGGLVIAVAGALLPAGWAAGTGTARALRTE</sequence>
<dbReference type="RefSeq" id="WP_192365434.1">
    <property type="nucleotide sequence ID" value="NZ_CP119182.1"/>
</dbReference>
<evidence type="ECO:0000256" key="8">
    <source>
        <dbReference type="SAM" id="Phobius"/>
    </source>
</evidence>
<evidence type="ECO:0000256" key="7">
    <source>
        <dbReference type="SAM" id="MobiDB-lite"/>
    </source>
</evidence>
<comment type="caution">
    <text evidence="10">The sequence shown here is derived from an EMBL/GenBank/DDBJ whole genome shotgun (WGS) entry which is preliminary data.</text>
</comment>
<dbReference type="PANTHER" id="PTHR30572">
    <property type="entry name" value="MEMBRANE COMPONENT OF TRANSPORTER-RELATED"/>
    <property type="match status" value="1"/>
</dbReference>
<feature type="transmembrane region" description="Helical" evidence="8">
    <location>
        <begin position="828"/>
        <end position="853"/>
    </location>
</feature>
<feature type="transmembrane region" description="Helical" evidence="8">
    <location>
        <begin position="488"/>
        <end position="510"/>
    </location>
</feature>
<dbReference type="Proteomes" id="UP000661025">
    <property type="component" value="Unassembled WGS sequence"/>
</dbReference>
<gene>
    <name evidence="10" type="ORF">IHE70_39735</name>
</gene>
<comment type="similarity">
    <text evidence="6">Belongs to the ABC-4 integral membrane protein family.</text>
</comment>
<keyword evidence="3 8" id="KW-0812">Transmembrane</keyword>
<keyword evidence="5 8" id="KW-0472">Membrane</keyword>
<name>A0A927LAN0_9ACTN</name>
<feature type="domain" description="ABC3 transporter permease C-terminal" evidence="9">
    <location>
        <begin position="298"/>
        <end position="413"/>
    </location>
</feature>
<evidence type="ECO:0000256" key="2">
    <source>
        <dbReference type="ARBA" id="ARBA00022475"/>
    </source>
</evidence>
<dbReference type="InterPro" id="IPR050250">
    <property type="entry name" value="Macrolide_Exporter_MacB"/>
</dbReference>
<reference evidence="10" key="1">
    <citation type="submission" date="2020-09" db="EMBL/GenBank/DDBJ databases">
        <title>Streptomyces canutascabiei sp. nov., which causes potato common scab and is distributed across the world.</title>
        <authorList>
            <person name="Nguyen H.P."/>
            <person name="Weisberg A.J."/>
            <person name="Chang J.H."/>
            <person name="Clarke C.R."/>
        </authorList>
    </citation>
    <scope>NUCLEOTIDE SEQUENCE</scope>
    <source>
        <strain evidence="10">ID-01-6.2a</strain>
    </source>
</reference>
<dbReference type="GO" id="GO:0005886">
    <property type="term" value="C:plasma membrane"/>
    <property type="evidence" value="ECO:0007669"/>
    <property type="project" value="UniProtKB-SubCell"/>
</dbReference>
<dbReference type="Pfam" id="PF02687">
    <property type="entry name" value="FtsX"/>
    <property type="match status" value="2"/>
</dbReference>
<evidence type="ECO:0000259" key="9">
    <source>
        <dbReference type="Pfam" id="PF02687"/>
    </source>
</evidence>
<feature type="transmembrane region" description="Helical" evidence="8">
    <location>
        <begin position="343"/>
        <end position="366"/>
    </location>
</feature>
<dbReference type="AlphaFoldDB" id="A0A927LAN0"/>
<accession>A0A927LAN0</accession>
<feature type="domain" description="ABC3 transporter permease C-terminal" evidence="9">
    <location>
        <begin position="735"/>
        <end position="849"/>
    </location>
</feature>
<feature type="transmembrane region" description="Helical" evidence="8">
    <location>
        <begin position="775"/>
        <end position="808"/>
    </location>
</feature>
<proteinExistence type="inferred from homology"/>
<feature type="transmembrane region" description="Helical" evidence="8">
    <location>
        <begin position="730"/>
        <end position="754"/>
    </location>
</feature>
<feature type="transmembrane region" description="Helical" evidence="8">
    <location>
        <begin position="20"/>
        <end position="43"/>
    </location>
</feature>
<evidence type="ECO:0000256" key="3">
    <source>
        <dbReference type="ARBA" id="ARBA00022692"/>
    </source>
</evidence>